<dbReference type="EMBL" id="DAAUOA010000007">
    <property type="protein sequence ID" value="HAF2203910.1"/>
    <property type="molecule type" value="Genomic_DNA"/>
</dbReference>
<organism evidence="3">
    <name type="scientific">Salmonella enterica</name>
    <name type="common">Salmonella choleraesuis</name>
    <dbReference type="NCBI Taxonomy" id="28901"/>
    <lineage>
        <taxon>Bacteria</taxon>
        <taxon>Pseudomonadati</taxon>
        <taxon>Pseudomonadota</taxon>
        <taxon>Gammaproteobacteria</taxon>
        <taxon>Enterobacterales</taxon>
        <taxon>Enterobacteriaceae</taxon>
        <taxon>Salmonella</taxon>
    </lineage>
</organism>
<gene>
    <name evidence="2" type="ORF">G8N85_001846</name>
    <name evidence="1" type="ORF">G9B68_001492</name>
    <name evidence="3" type="ORF">G9E70_005242</name>
</gene>
<reference evidence="3" key="1">
    <citation type="journal article" date="2018" name="Genome Biol.">
        <title>SKESA: strategic k-mer extension for scrupulous assemblies.</title>
        <authorList>
            <person name="Souvorov A."/>
            <person name="Agarwala R."/>
            <person name="Lipman D.J."/>
        </authorList>
    </citation>
    <scope>NUCLEOTIDE SEQUENCE</scope>
    <source>
        <strain evidence="3">MA.05/00002289</strain>
        <strain evidence="2">MA.CK_01/00000941</strain>
        <strain evidence="1">MA.CK_95/00012903</strain>
    </source>
</reference>
<proteinExistence type="predicted"/>
<sequence>MNKAEQQKRIRKVMIHALNAALRAGVLPLSTRNKGMAEAEYSEITVCGKPTLVNWSASGFRDLRVSVWWDYTPKRLPVLMKKRRVHYITRPLPDVGRNRFPLIVGMCASCYLCLTENEGLSLSRGGEFFSVYIRRSTAECIDQIPDVSLDG</sequence>
<comment type="caution">
    <text evidence="3">The sequence shown here is derived from an EMBL/GenBank/DDBJ whole genome shotgun (WGS) entry which is preliminary data.</text>
</comment>
<evidence type="ECO:0000313" key="3">
    <source>
        <dbReference type="EMBL" id="HAF2572225.1"/>
    </source>
</evidence>
<evidence type="ECO:0000313" key="1">
    <source>
        <dbReference type="EMBL" id="HAF1417173.1"/>
    </source>
</evidence>
<reference evidence="3" key="2">
    <citation type="submission" date="2020-02" db="EMBL/GenBank/DDBJ databases">
        <authorList>
            <consortium name="NCBI Pathogen Detection Project"/>
        </authorList>
    </citation>
    <scope>NUCLEOTIDE SEQUENCE</scope>
    <source>
        <strain evidence="3">MA.05/00002289</strain>
        <strain evidence="2">MA.CK_01/00000941</strain>
        <strain evidence="1">MA.CK_95/00012903</strain>
    </source>
</reference>
<name>A0A744JMB8_SALER</name>
<dbReference type="AlphaFoldDB" id="A0A744JMB8"/>
<dbReference type="EMBL" id="DAAUPK010000045">
    <property type="protein sequence ID" value="HAF2572225.1"/>
    <property type="molecule type" value="Genomic_DNA"/>
</dbReference>
<accession>A0A744JMB8</accession>
<evidence type="ECO:0000313" key="2">
    <source>
        <dbReference type="EMBL" id="HAF2203910.1"/>
    </source>
</evidence>
<protein>
    <submittedName>
        <fullName evidence="3">Uncharacterized protein</fullName>
    </submittedName>
</protein>
<dbReference type="EMBL" id="DAAUMU010000006">
    <property type="protein sequence ID" value="HAF1417173.1"/>
    <property type="molecule type" value="Genomic_DNA"/>
</dbReference>